<dbReference type="InterPro" id="IPR045187">
    <property type="entry name" value="CcO_II"/>
</dbReference>
<comment type="similarity">
    <text evidence="4">Belongs to the cytochrome c oxidase subunit 2 family.</text>
</comment>
<dbReference type="PROSITE" id="PS00078">
    <property type="entry name" value="COX2"/>
    <property type="match status" value="1"/>
</dbReference>
<reference evidence="23 24" key="1">
    <citation type="submission" date="2019-06" db="EMBL/GenBank/DDBJ databases">
        <title>Sequencing the genomes of 1000 actinobacteria strains.</title>
        <authorList>
            <person name="Klenk H.-P."/>
        </authorList>
    </citation>
    <scope>NUCLEOTIDE SEQUENCE [LARGE SCALE GENOMIC DNA]</scope>
    <source>
        <strain evidence="23 24">DSM 102200</strain>
    </source>
</reference>
<comment type="subcellular location">
    <subcellularLocation>
        <location evidence="3">Cell membrane</location>
        <topology evidence="3">Multi-pass membrane protein</topology>
    </subcellularLocation>
</comment>
<evidence type="ECO:0000256" key="1">
    <source>
        <dbReference type="ARBA" id="ARBA00001935"/>
    </source>
</evidence>
<keyword evidence="15" id="KW-0186">Copper</keyword>
<evidence type="ECO:0000256" key="13">
    <source>
        <dbReference type="ARBA" id="ARBA00022982"/>
    </source>
</evidence>
<dbReference type="Gene3D" id="2.60.40.420">
    <property type="entry name" value="Cupredoxins - blue copper proteins"/>
    <property type="match status" value="1"/>
</dbReference>
<evidence type="ECO:0000256" key="12">
    <source>
        <dbReference type="ARBA" id="ARBA00022967"/>
    </source>
</evidence>
<keyword evidence="7" id="KW-1003">Cell membrane</keyword>
<evidence type="ECO:0000256" key="6">
    <source>
        <dbReference type="ARBA" id="ARBA00022448"/>
    </source>
</evidence>
<dbReference type="PANTHER" id="PTHR22888">
    <property type="entry name" value="CYTOCHROME C OXIDASE, SUBUNIT II"/>
    <property type="match status" value="1"/>
</dbReference>
<dbReference type="CDD" id="cd13919">
    <property type="entry name" value="CuRO_HCO_II_like_5"/>
    <property type="match status" value="1"/>
</dbReference>
<evidence type="ECO:0000256" key="4">
    <source>
        <dbReference type="ARBA" id="ARBA00007866"/>
    </source>
</evidence>
<protein>
    <recommendedName>
        <fullName evidence="5">cytochrome-c oxidase</fullName>
        <ecNumber evidence="5">7.1.1.9</ecNumber>
    </recommendedName>
    <alternativeName>
        <fullName evidence="19">Cytochrome aa3 subunit 2</fullName>
    </alternativeName>
    <alternativeName>
        <fullName evidence="18">Cytochrome c oxidase polypeptide II</fullName>
    </alternativeName>
</protein>
<evidence type="ECO:0000259" key="22">
    <source>
        <dbReference type="PROSITE" id="PS50857"/>
    </source>
</evidence>
<evidence type="ECO:0000256" key="5">
    <source>
        <dbReference type="ARBA" id="ARBA00012949"/>
    </source>
</evidence>
<evidence type="ECO:0000256" key="15">
    <source>
        <dbReference type="ARBA" id="ARBA00023008"/>
    </source>
</evidence>
<dbReference type="InterPro" id="IPR001505">
    <property type="entry name" value="Copper_CuA"/>
</dbReference>
<dbReference type="PANTHER" id="PTHR22888:SF9">
    <property type="entry name" value="CYTOCHROME C OXIDASE SUBUNIT 2"/>
    <property type="match status" value="1"/>
</dbReference>
<keyword evidence="12" id="KW-1278">Translocase</keyword>
<dbReference type="SUPFAM" id="SSF81464">
    <property type="entry name" value="Cytochrome c oxidase subunit II-like, transmembrane region"/>
    <property type="match status" value="1"/>
</dbReference>
<feature type="domain" description="Cytochrome oxidase subunit II copper A binding" evidence="22">
    <location>
        <begin position="161"/>
        <end position="287"/>
    </location>
</feature>
<dbReference type="GO" id="GO:0042773">
    <property type="term" value="P:ATP synthesis coupled electron transport"/>
    <property type="evidence" value="ECO:0007669"/>
    <property type="project" value="TreeGrafter"/>
</dbReference>
<dbReference type="Gene3D" id="1.10.287.90">
    <property type="match status" value="1"/>
</dbReference>
<keyword evidence="6" id="KW-0813">Transport</keyword>
<name>A0A543CCC2_9ACTN</name>
<keyword evidence="11" id="KW-0732">Signal</keyword>
<evidence type="ECO:0000256" key="7">
    <source>
        <dbReference type="ARBA" id="ARBA00022475"/>
    </source>
</evidence>
<comment type="function">
    <text evidence="17">Subunits I and II form the functional core of the enzyme complex. Electrons originating in cytochrome c are transferred via heme a and Cu(A) to the binuclear center formed by heme a3 and Cu(B).</text>
</comment>
<sequence>MNIDLIARDSGFIVGRQSVSPTRRRERRTPVRTGAQGARRRLLTGAIALSMLAFAATACSKDNPRLGLPTPVTEQGKRVLTLWQGSWLAALAVGALVWGLIIWAVLFHRKRSDQLPPQVRYNLPIEMLYTVVPFIIIAVLFYFTARDETYLGKLTKNPQPGQVTLVNVTAFQWSWQFDYPQYHTTPIVGQPVAPDAKNKPMFEIPVGKKVRFHLQSKDVIHSFWVPSFIFKRDILPGVKSGEDFEITPTKTGTYEGRCAELCGVDHGRMLFQVKIVPQAEFDQFIASHKPSGGAQ</sequence>
<dbReference type="GO" id="GO:0016491">
    <property type="term" value="F:oxidoreductase activity"/>
    <property type="evidence" value="ECO:0007669"/>
    <property type="project" value="InterPro"/>
</dbReference>
<evidence type="ECO:0000256" key="14">
    <source>
        <dbReference type="ARBA" id="ARBA00022989"/>
    </source>
</evidence>
<keyword evidence="10" id="KW-0479">Metal-binding</keyword>
<evidence type="ECO:0000256" key="16">
    <source>
        <dbReference type="ARBA" id="ARBA00023136"/>
    </source>
</evidence>
<dbReference type="InterPro" id="IPR002429">
    <property type="entry name" value="CcO_II-like_C"/>
</dbReference>
<keyword evidence="9 21" id="KW-0812">Transmembrane</keyword>
<feature type="transmembrane region" description="Helical" evidence="21">
    <location>
        <begin position="42"/>
        <end position="58"/>
    </location>
</feature>
<evidence type="ECO:0000256" key="18">
    <source>
        <dbReference type="ARBA" id="ARBA00031389"/>
    </source>
</evidence>
<evidence type="ECO:0000256" key="9">
    <source>
        <dbReference type="ARBA" id="ARBA00022692"/>
    </source>
</evidence>
<dbReference type="Proteomes" id="UP000316096">
    <property type="component" value="Unassembled WGS sequence"/>
</dbReference>
<evidence type="ECO:0000256" key="17">
    <source>
        <dbReference type="ARBA" id="ARBA00024688"/>
    </source>
</evidence>
<organism evidence="23 24">
    <name type="scientific">Actinoallomurus bryophytorum</name>
    <dbReference type="NCBI Taxonomy" id="1490222"/>
    <lineage>
        <taxon>Bacteria</taxon>
        <taxon>Bacillati</taxon>
        <taxon>Actinomycetota</taxon>
        <taxon>Actinomycetes</taxon>
        <taxon>Streptosporangiales</taxon>
        <taxon>Thermomonosporaceae</taxon>
        <taxon>Actinoallomurus</taxon>
    </lineage>
</organism>
<dbReference type="AlphaFoldDB" id="A0A543CCC2"/>
<evidence type="ECO:0000256" key="10">
    <source>
        <dbReference type="ARBA" id="ARBA00022723"/>
    </source>
</evidence>
<evidence type="ECO:0000256" key="21">
    <source>
        <dbReference type="SAM" id="Phobius"/>
    </source>
</evidence>
<keyword evidence="13" id="KW-0249">Electron transport</keyword>
<evidence type="ECO:0000256" key="3">
    <source>
        <dbReference type="ARBA" id="ARBA00004651"/>
    </source>
</evidence>
<proteinExistence type="inferred from homology"/>
<dbReference type="GO" id="GO:0004129">
    <property type="term" value="F:cytochrome-c oxidase activity"/>
    <property type="evidence" value="ECO:0007669"/>
    <property type="project" value="UniProtKB-EC"/>
</dbReference>
<evidence type="ECO:0000256" key="20">
    <source>
        <dbReference type="ARBA" id="ARBA00047816"/>
    </source>
</evidence>
<dbReference type="GO" id="GO:0005886">
    <property type="term" value="C:plasma membrane"/>
    <property type="evidence" value="ECO:0007669"/>
    <property type="project" value="UniProtKB-SubCell"/>
</dbReference>
<feature type="transmembrane region" description="Helical" evidence="21">
    <location>
        <begin position="87"/>
        <end position="106"/>
    </location>
</feature>
<dbReference type="PROSITE" id="PS50857">
    <property type="entry name" value="COX2_CUA"/>
    <property type="match status" value="1"/>
</dbReference>
<keyword evidence="8" id="KW-0679">Respiratory chain</keyword>
<dbReference type="NCBIfam" id="TIGR02866">
    <property type="entry name" value="CoxB"/>
    <property type="match status" value="1"/>
</dbReference>
<evidence type="ECO:0000313" key="24">
    <source>
        <dbReference type="Proteomes" id="UP000316096"/>
    </source>
</evidence>
<evidence type="ECO:0000256" key="8">
    <source>
        <dbReference type="ARBA" id="ARBA00022660"/>
    </source>
</evidence>
<keyword evidence="14 21" id="KW-1133">Transmembrane helix</keyword>
<keyword evidence="24" id="KW-1185">Reference proteome</keyword>
<dbReference type="Pfam" id="PF00116">
    <property type="entry name" value="COX2"/>
    <property type="match status" value="1"/>
</dbReference>
<feature type="transmembrane region" description="Helical" evidence="21">
    <location>
        <begin position="127"/>
        <end position="145"/>
    </location>
</feature>
<comment type="cofactor">
    <cofactor evidence="2">
        <name>heme</name>
        <dbReference type="ChEBI" id="CHEBI:30413"/>
    </cofactor>
</comment>
<evidence type="ECO:0000256" key="2">
    <source>
        <dbReference type="ARBA" id="ARBA00001971"/>
    </source>
</evidence>
<dbReference type="InterPro" id="IPR036257">
    <property type="entry name" value="Cyt_c_oxidase_su2_TM_sf"/>
</dbReference>
<evidence type="ECO:0000256" key="19">
    <source>
        <dbReference type="ARBA" id="ARBA00031399"/>
    </source>
</evidence>
<keyword evidence="16 21" id="KW-0472">Membrane</keyword>
<gene>
    <name evidence="23" type="ORF">FB559_0207</name>
</gene>
<comment type="cofactor">
    <cofactor evidence="1">
        <name>Cu cation</name>
        <dbReference type="ChEBI" id="CHEBI:23378"/>
    </cofactor>
</comment>
<dbReference type="InterPro" id="IPR008972">
    <property type="entry name" value="Cupredoxin"/>
</dbReference>
<dbReference type="SUPFAM" id="SSF49503">
    <property type="entry name" value="Cupredoxins"/>
    <property type="match status" value="1"/>
</dbReference>
<accession>A0A543CCC2</accession>
<dbReference type="FunFam" id="1.10.287.90:FF:000003">
    <property type="entry name" value="Cytochrome C oxidase subunit II"/>
    <property type="match status" value="1"/>
</dbReference>
<dbReference type="EMBL" id="VFOZ01000001">
    <property type="protein sequence ID" value="TQL94725.1"/>
    <property type="molecule type" value="Genomic_DNA"/>
</dbReference>
<evidence type="ECO:0000313" key="23">
    <source>
        <dbReference type="EMBL" id="TQL94725.1"/>
    </source>
</evidence>
<dbReference type="GO" id="GO:0005507">
    <property type="term" value="F:copper ion binding"/>
    <property type="evidence" value="ECO:0007669"/>
    <property type="project" value="InterPro"/>
</dbReference>
<dbReference type="InterPro" id="IPR014222">
    <property type="entry name" value="Cyt_c_oxidase_su2"/>
</dbReference>
<comment type="caution">
    <text evidence="23">The sequence shown here is derived from an EMBL/GenBank/DDBJ whole genome shotgun (WGS) entry which is preliminary data.</text>
</comment>
<comment type="catalytic activity">
    <reaction evidence="20">
        <text>4 Fe(II)-[cytochrome c] + O2 + 8 H(+)(in) = 4 Fe(III)-[cytochrome c] + 2 H2O + 4 H(+)(out)</text>
        <dbReference type="Rhea" id="RHEA:11436"/>
        <dbReference type="Rhea" id="RHEA-COMP:10350"/>
        <dbReference type="Rhea" id="RHEA-COMP:14399"/>
        <dbReference type="ChEBI" id="CHEBI:15377"/>
        <dbReference type="ChEBI" id="CHEBI:15378"/>
        <dbReference type="ChEBI" id="CHEBI:15379"/>
        <dbReference type="ChEBI" id="CHEBI:29033"/>
        <dbReference type="ChEBI" id="CHEBI:29034"/>
        <dbReference type="EC" id="7.1.1.9"/>
    </reaction>
</comment>
<evidence type="ECO:0000256" key="11">
    <source>
        <dbReference type="ARBA" id="ARBA00022729"/>
    </source>
</evidence>
<dbReference type="EC" id="7.1.1.9" evidence="5"/>